<keyword evidence="2 3" id="KW-0040">ANK repeat</keyword>
<feature type="region of interest" description="Disordered" evidence="4">
    <location>
        <begin position="126"/>
        <end position="156"/>
    </location>
</feature>
<dbReference type="SMART" id="SM00248">
    <property type="entry name" value="ANK"/>
    <property type="match status" value="15"/>
</dbReference>
<feature type="repeat" description="ANK" evidence="3">
    <location>
        <begin position="791"/>
        <end position="823"/>
    </location>
</feature>
<dbReference type="Pfam" id="PF00023">
    <property type="entry name" value="Ank"/>
    <property type="match status" value="1"/>
</dbReference>
<accession>A0ABR1GHW3</accession>
<evidence type="ECO:0000256" key="3">
    <source>
        <dbReference type="PROSITE-ProRule" id="PRU00023"/>
    </source>
</evidence>
<organism evidence="6 7">
    <name type="scientific">Neonectria punicea</name>
    <dbReference type="NCBI Taxonomy" id="979145"/>
    <lineage>
        <taxon>Eukaryota</taxon>
        <taxon>Fungi</taxon>
        <taxon>Dikarya</taxon>
        <taxon>Ascomycota</taxon>
        <taxon>Pezizomycotina</taxon>
        <taxon>Sordariomycetes</taxon>
        <taxon>Hypocreomycetidae</taxon>
        <taxon>Hypocreales</taxon>
        <taxon>Nectriaceae</taxon>
        <taxon>Neonectria</taxon>
    </lineage>
</organism>
<feature type="region of interest" description="Disordered" evidence="4">
    <location>
        <begin position="614"/>
        <end position="661"/>
    </location>
</feature>
<proteinExistence type="predicted"/>
<feature type="repeat" description="ANK" evidence="3">
    <location>
        <begin position="753"/>
        <end position="785"/>
    </location>
</feature>
<dbReference type="PROSITE" id="PS50297">
    <property type="entry name" value="ANK_REP_REGION"/>
    <property type="match status" value="6"/>
</dbReference>
<keyword evidence="1" id="KW-0677">Repeat</keyword>
<dbReference type="Pfam" id="PF13637">
    <property type="entry name" value="Ank_4"/>
    <property type="match status" value="1"/>
</dbReference>
<feature type="repeat" description="ANK" evidence="3">
    <location>
        <begin position="985"/>
        <end position="1018"/>
    </location>
</feature>
<evidence type="ECO:0000256" key="4">
    <source>
        <dbReference type="SAM" id="MobiDB-lite"/>
    </source>
</evidence>
<feature type="compositionally biased region" description="Acidic residues" evidence="4">
    <location>
        <begin position="621"/>
        <end position="653"/>
    </location>
</feature>
<dbReference type="InterPro" id="IPR025676">
    <property type="entry name" value="Clr5_dom"/>
</dbReference>
<name>A0ABR1GHW3_9HYPO</name>
<dbReference type="SUPFAM" id="SSF48371">
    <property type="entry name" value="ARM repeat"/>
    <property type="match status" value="1"/>
</dbReference>
<evidence type="ECO:0000313" key="6">
    <source>
        <dbReference type="EMBL" id="KAK7397755.1"/>
    </source>
</evidence>
<evidence type="ECO:0000313" key="7">
    <source>
        <dbReference type="Proteomes" id="UP001498476"/>
    </source>
</evidence>
<dbReference type="InterPro" id="IPR016024">
    <property type="entry name" value="ARM-type_fold"/>
</dbReference>
<dbReference type="PANTHER" id="PTHR24198:SF165">
    <property type="entry name" value="ANKYRIN REPEAT-CONTAINING PROTEIN-RELATED"/>
    <property type="match status" value="1"/>
</dbReference>
<dbReference type="PANTHER" id="PTHR24198">
    <property type="entry name" value="ANKYRIN REPEAT AND PROTEIN KINASE DOMAIN-CONTAINING PROTEIN"/>
    <property type="match status" value="1"/>
</dbReference>
<sequence>MPVNWSPYEAEVLKLYVEERKTAEETLKCLNQKHGTRISIQQFKLKFGGLKKLRAHEWQEVDREILKRRDQGKASDVYVCGQRQEPSRIKRALEHSRTKKRLSAPDIDWTEEICKRRRVEIRTPEPRHFPQPEIENSSTIPTILENPASPEGLESEPPIAIENEGFMTDLGFNLDDIELNFSTPKLDYHFLPNLSSGLNPLGFSETNSPSNSLLPNELGSNGLFSEVFIPDTFNIETGFPAIDWDKLHARVPKGKAGWLESQLLSMDSNVMLRKPAAGLLEDVLHNTTGNMEIRFDGYNRDSLHQIFTVVTHLISNKSLDWKPLLNFIRWVIENGSVAELFTFLQKDLCNKSNLVREVLDAISIETERIIVERTHFSYPYERPFHVEYQIETVNLIREADNRTLSGALGGRLLVLVAESKHLNAVKLLVDSGVPIDHLKFSSHDIFSPLCGAVCGGSADILEYLLDKGADANECFSRKTLHRNKTSALTEAVKSGNTDMVRILLGAGAKVIDGPMINNMTICKYARRNSTAIYQLLQESLELGLASGDAVNLSLLVEAAEMGNNSLSPFLLKHGIVRQEILEAGLCRAIEMGNVGAVRTLLHRGIDPNALRHRQSLHSENCTEDPDEDSDDDSDDDPDEDSGDDSDDDPDDDLETKVERDHPLFQASDVVSADMVYLLVKAGATVSEATLAKMCDRLQEQDEGQDVLIAMVQARFNVSVVGPCALEAAATYGSIAKTGALLDAGIDINAYGGGGKSALQAAAGAGHLALVQYLLERGADVNLPAGDTGNWFRVTALQAAALGGRSEVVDCLLEAGADVRAPPAKKEGFTVLEAAAKALRSGYPSFREERAATFRKLLTLGAPVTRTDGTGCLVLHSLVQTAEMQCLQDVLGAGASTEDYSSYFHMEMTPFQVAAAFHNIDAMQLLLDHNANINAPASNALSGRTGLQAAINCGVLTKGSELETEATVRFLLQINADVNAPASNYYGRTALQAATSAQPNAKIVALLLQHGADVNADPAGKGGITALQGAAISGDIQIAKVLLAHGANVNAPGALKKGRTAIEGAAEHGRLDMVRLLLDSDVTPDANDGFTKAIELAEGRSYFEIADILRERQRVHVSSFIGLIDQPAWNSELLPLDLDVIITNEDDDTLQLW</sequence>
<gene>
    <name evidence="6" type="ORF">QQX98_012882</name>
</gene>
<feature type="repeat" description="ANK" evidence="3">
    <location>
        <begin position="1056"/>
        <end position="1088"/>
    </location>
</feature>
<dbReference type="EMBL" id="JAZAVJ010000441">
    <property type="protein sequence ID" value="KAK7397755.1"/>
    <property type="molecule type" value="Genomic_DNA"/>
</dbReference>
<dbReference type="Proteomes" id="UP001498476">
    <property type="component" value="Unassembled WGS sequence"/>
</dbReference>
<evidence type="ECO:0000259" key="5">
    <source>
        <dbReference type="Pfam" id="PF14420"/>
    </source>
</evidence>
<feature type="repeat" description="ANK" evidence="3">
    <location>
        <begin position="905"/>
        <end position="937"/>
    </location>
</feature>
<dbReference type="PRINTS" id="PR01415">
    <property type="entry name" value="ANKYRIN"/>
</dbReference>
<dbReference type="Pfam" id="PF12796">
    <property type="entry name" value="Ank_2"/>
    <property type="match status" value="3"/>
</dbReference>
<feature type="domain" description="Clr5" evidence="5">
    <location>
        <begin position="2"/>
        <end position="47"/>
    </location>
</feature>
<evidence type="ECO:0000256" key="1">
    <source>
        <dbReference type="ARBA" id="ARBA00022737"/>
    </source>
</evidence>
<dbReference type="Gene3D" id="1.25.40.20">
    <property type="entry name" value="Ankyrin repeat-containing domain"/>
    <property type="match status" value="5"/>
</dbReference>
<comment type="caution">
    <text evidence="6">The sequence shown here is derived from an EMBL/GenBank/DDBJ whole genome shotgun (WGS) entry which is preliminary data.</text>
</comment>
<evidence type="ECO:0000256" key="2">
    <source>
        <dbReference type="ARBA" id="ARBA00023043"/>
    </source>
</evidence>
<dbReference type="SUPFAM" id="SSF48403">
    <property type="entry name" value="Ankyrin repeat"/>
    <property type="match status" value="3"/>
</dbReference>
<dbReference type="InterPro" id="IPR002110">
    <property type="entry name" value="Ankyrin_rpt"/>
</dbReference>
<reference evidence="6 7" key="1">
    <citation type="journal article" date="2025" name="Microbiol. Resour. Announc.">
        <title>Draft genome sequences for Neonectria magnoliae and Neonectria punicea, canker pathogens of Liriodendron tulipifera and Acer saccharum in West Virginia.</title>
        <authorList>
            <person name="Petronek H.M."/>
            <person name="Kasson M.T."/>
            <person name="Metheny A.M."/>
            <person name="Stauder C.M."/>
            <person name="Lovett B."/>
            <person name="Lynch S.C."/>
            <person name="Garnas J.R."/>
            <person name="Kasson L.R."/>
            <person name="Stajich J.E."/>
        </authorList>
    </citation>
    <scope>NUCLEOTIDE SEQUENCE [LARGE SCALE GENOMIC DNA]</scope>
    <source>
        <strain evidence="6 7">NRRL 64653</strain>
    </source>
</reference>
<dbReference type="InterPro" id="IPR036770">
    <property type="entry name" value="Ankyrin_rpt-contain_sf"/>
</dbReference>
<dbReference type="Pfam" id="PF14420">
    <property type="entry name" value="Clr5"/>
    <property type="match status" value="1"/>
</dbReference>
<keyword evidence="7" id="KW-1185">Reference proteome</keyword>
<dbReference type="PROSITE" id="PS50088">
    <property type="entry name" value="ANK_REPEAT"/>
    <property type="match status" value="7"/>
</dbReference>
<feature type="repeat" description="ANK" evidence="3">
    <location>
        <begin position="1021"/>
        <end position="1053"/>
    </location>
</feature>
<feature type="repeat" description="ANK" evidence="3">
    <location>
        <begin position="483"/>
        <end position="510"/>
    </location>
</feature>
<protein>
    <recommendedName>
        <fullName evidence="5">Clr5 domain-containing protein</fullName>
    </recommendedName>
</protein>